<gene>
    <name evidence="3" type="ORF">FNF29_02214</name>
</gene>
<keyword evidence="4" id="KW-1185">Reference proteome</keyword>
<dbReference type="GO" id="GO:0004252">
    <property type="term" value="F:serine-type endopeptidase activity"/>
    <property type="evidence" value="ECO:0007669"/>
    <property type="project" value="UniProtKB-EC"/>
</dbReference>
<dbReference type="InterPro" id="IPR036852">
    <property type="entry name" value="Peptidase_S8/S53_dom_sf"/>
</dbReference>
<dbReference type="EMBL" id="VLTN01000010">
    <property type="protein sequence ID" value="KAA0154685.1"/>
    <property type="molecule type" value="Genomic_DNA"/>
</dbReference>
<protein>
    <recommendedName>
        <fullName evidence="2">subtilisin</fullName>
        <ecNumber evidence="2">3.4.21.62</ecNumber>
    </recommendedName>
</protein>
<organism evidence="3 4">
    <name type="scientific">Cafeteria roenbergensis</name>
    <name type="common">Marine flagellate</name>
    <dbReference type="NCBI Taxonomy" id="33653"/>
    <lineage>
        <taxon>Eukaryota</taxon>
        <taxon>Sar</taxon>
        <taxon>Stramenopiles</taxon>
        <taxon>Bigyra</taxon>
        <taxon>Opalozoa</taxon>
        <taxon>Bicosoecida</taxon>
        <taxon>Cafeteriaceae</taxon>
        <taxon>Cafeteria</taxon>
    </lineage>
</organism>
<dbReference type="Gene3D" id="3.40.50.200">
    <property type="entry name" value="Peptidase S8/S53 domain"/>
    <property type="match status" value="1"/>
</dbReference>
<reference evidence="3 4" key="1">
    <citation type="submission" date="2019-07" db="EMBL/GenBank/DDBJ databases">
        <title>Genomes of Cafeteria roenbergensis.</title>
        <authorList>
            <person name="Fischer M.G."/>
            <person name="Hackl T."/>
            <person name="Roman M."/>
        </authorList>
    </citation>
    <scope>NUCLEOTIDE SEQUENCE [LARGE SCALE GENOMIC DNA]</scope>
    <source>
        <strain evidence="3 4">BVI</strain>
    </source>
</reference>
<dbReference type="PANTHER" id="PTHR14218:SF15">
    <property type="entry name" value="TRIPEPTIDYL-PEPTIDASE 1"/>
    <property type="match status" value="1"/>
</dbReference>
<evidence type="ECO:0000256" key="1">
    <source>
        <dbReference type="ARBA" id="ARBA00023529"/>
    </source>
</evidence>
<evidence type="ECO:0000313" key="4">
    <source>
        <dbReference type="Proteomes" id="UP000323011"/>
    </source>
</evidence>
<comment type="catalytic activity">
    <reaction evidence="1">
        <text>Hydrolysis of proteins with broad specificity for peptide bonds, and a preference for a large uncharged residue in P1. Hydrolyzes peptide amides.</text>
        <dbReference type="EC" id="3.4.21.62"/>
    </reaction>
</comment>
<dbReference type="InterPro" id="IPR050819">
    <property type="entry name" value="Tripeptidyl-peptidase_I"/>
</dbReference>
<dbReference type="PANTHER" id="PTHR14218">
    <property type="entry name" value="PROTEASE S8 TRIPEPTIDYL PEPTIDASE I CLN2"/>
    <property type="match status" value="1"/>
</dbReference>
<dbReference type="GO" id="GO:0006508">
    <property type="term" value="P:proteolysis"/>
    <property type="evidence" value="ECO:0007669"/>
    <property type="project" value="InterPro"/>
</dbReference>
<dbReference type="SUPFAM" id="SSF52743">
    <property type="entry name" value="Subtilisin-like"/>
    <property type="match status" value="1"/>
</dbReference>
<comment type="caution">
    <text evidence="3">The sequence shown here is derived from an EMBL/GenBank/DDBJ whole genome shotgun (WGS) entry which is preliminary data.</text>
</comment>
<dbReference type="EC" id="3.4.21.62" evidence="2"/>
<dbReference type="GO" id="GO:0008240">
    <property type="term" value="F:tripeptidyl-peptidase activity"/>
    <property type="evidence" value="ECO:0007669"/>
    <property type="project" value="TreeGrafter"/>
</dbReference>
<name>A0A5A8CNQ7_CAFRO</name>
<dbReference type="AlphaFoldDB" id="A0A5A8CNQ7"/>
<accession>A0A5A8CNQ7</accession>
<evidence type="ECO:0000313" key="3">
    <source>
        <dbReference type="EMBL" id="KAA0154685.1"/>
    </source>
</evidence>
<dbReference type="Proteomes" id="UP000323011">
    <property type="component" value="Unassembled WGS sequence"/>
</dbReference>
<sequence length="79" mass="8480">MFGLLAAKKGGKLGHVALLLYKIYEADNSAFNDVTEGNNFCTESSCDCTTGFKATKGWDAATGLGSPNHFKMERATRSL</sequence>
<proteinExistence type="predicted"/>
<evidence type="ECO:0000256" key="2">
    <source>
        <dbReference type="ARBA" id="ARBA00023619"/>
    </source>
</evidence>